<proteinExistence type="predicted"/>
<keyword evidence="1" id="KW-0732">Signal</keyword>
<name>A0A5B0SSC9_9ENTR</name>
<comment type="caution">
    <text evidence="2">The sequence shown here is derived from an EMBL/GenBank/DDBJ whole genome shotgun (WGS) entry which is preliminary data.</text>
</comment>
<evidence type="ECO:0000313" key="3">
    <source>
        <dbReference type="Proteomes" id="UP000323297"/>
    </source>
</evidence>
<dbReference type="RefSeq" id="WP_149608301.1">
    <property type="nucleotide sequence ID" value="NZ_VTZD01000037.1"/>
</dbReference>
<gene>
    <name evidence="2" type="ORF">D3H66_23570</name>
</gene>
<evidence type="ECO:0008006" key="4">
    <source>
        <dbReference type="Google" id="ProtNLM"/>
    </source>
</evidence>
<organism evidence="2 3">
    <name type="scientific">Citrobacter portucalensis</name>
    <dbReference type="NCBI Taxonomy" id="1639133"/>
    <lineage>
        <taxon>Bacteria</taxon>
        <taxon>Pseudomonadati</taxon>
        <taxon>Pseudomonadota</taxon>
        <taxon>Gammaproteobacteria</taxon>
        <taxon>Enterobacterales</taxon>
        <taxon>Enterobacteriaceae</taxon>
        <taxon>Citrobacter</taxon>
        <taxon>Citrobacter freundii complex</taxon>
    </lineage>
</organism>
<dbReference type="AlphaFoldDB" id="A0A5B0SSC9"/>
<feature type="signal peptide" evidence="1">
    <location>
        <begin position="1"/>
        <end position="18"/>
    </location>
</feature>
<protein>
    <recommendedName>
        <fullName evidence="4">Lipoprotein</fullName>
    </recommendedName>
</protein>
<accession>A0A5B0SSC9</accession>
<dbReference type="EMBL" id="VTZD01000037">
    <property type="protein sequence ID" value="KAA1140888.1"/>
    <property type="molecule type" value="Genomic_DNA"/>
</dbReference>
<evidence type="ECO:0000256" key="1">
    <source>
        <dbReference type="SAM" id="SignalP"/>
    </source>
</evidence>
<reference evidence="2 3" key="1">
    <citation type="submission" date="2019-08" db="EMBL/GenBank/DDBJ databases">
        <title>Draft genome sequence of Citrobacter portucalensis strain isolated from green turtle.</title>
        <authorList>
            <person name="Fernandes M.R."/>
            <person name="Sellera F.P."/>
            <person name="Goldeberg D.W."/>
            <person name="Costa D.C."/>
            <person name="Lincopan N."/>
        </authorList>
    </citation>
    <scope>NUCLEOTIDE SEQUENCE [LARGE SCALE GENOMIC DNA]</scope>
    <source>
        <strain evidence="2 3">TV06</strain>
    </source>
</reference>
<feature type="chain" id="PRO_5022865821" description="Lipoprotein" evidence="1">
    <location>
        <begin position="19"/>
        <end position="111"/>
    </location>
</feature>
<dbReference type="Proteomes" id="UP000323297">
    <property type="component" value="Unassembled WGS sequence"/>
</dbReference>
<dbReference type="PROSITE" id="PS51257">
    <property type="entry name" value="PROKAR_LIPOPROTEIN"/>
    <property type="match status" value="1"/>
</dbReference>
<sequence length="111" mass="11694">MKKTILFVSLLGLFGCSASSLQKGEPVFAGHSSKSPHQINKCLAPKWQDLHPQANSIETETGYKISASDDLFGVLSMALIDNDNAGGSNVNVYAANKGIGNPWGNAAKSCL</sequence>
<evidence type="ECO:0000313" key="2">
    <source>
        <dbReference type="EMBL" id="KAA1140888.1"/>
    </source>
</evidence>